<accession>A0ABS9RMQ0</accession>
<dbReference type="EMBL" id="JAKVQD010000107">
    <property type="protein sequence ID" value="MCH4554228.1"/>
    <property type="molecule type" value="Genomic_DNA"/>
</dbReference>
<evidence type="ECO:0000259" key="1">
    <source>
        <dbReference type="Pfam" id="PF18120"/>
    </source>
</evidence>
<dbReference type="InterPro" id="IPR040719">
    <property type="entry name" value="DUF5597"/>
</dbReference>
<reference evidence="2" key="1">
    <citation type="submission" date="2022-02" db="EMBL/GenBank/DDBJ databases">
        <title>Aestuariibaculum sp., a marine bacterium isolated from sediment in Guangxi.</title>
        <authorList>
            <person name="Ying J."/>
        </authorList>
    </citation>
    <scope>NUCLEOTIDE SEQUENCE</scope>
    <source>
        <strain evidence="2">L182</strain>
    </source>
</reference>
<sequence length="99" mass="10741">ADGWEAQLSFGPPPWGDTPGILANSPAQSGRAMMIATGPDQWLVSGIDVRIELARTVKDGRHGQLLRVEEGEMRGGVWHATRWLNGDETDYGLNFGPTP</sequence>
<gene>
    <name evidence="2" type="ORF">MKW35_16530</name>
</gene>
<name>A0ABS9RMQ0_9FLAO</name>
<dbReference type="Proteomes" id="UP001156141">
    <property type="component" value="Unassembled WGS sequence"/>
</dbReference>
<proteinExistence type="predicted"/>
<dbReference type="Pfam" id="PF18120">
    <property type="entry name" value="DUF5597"/>
    <property type="match status" value="1"/>
</dbReference>
<evidence type="ECO:0000313" key="2">
    <source>
        <dbReference type="EMBL" id="MCH4554228.1"/>
    </source>
</evidence>
<feature type="domain" description="DUF5597" evidence="1">
    <location>
        <begin position="2"/>
        <end position="95"/>
    </location>
</feature>
<feature type="non-terminal residue" evidence="2">
    <location>
        <position position="99"/>
    </location>
</feature>
<comment type="caution">
    <text evidence="2">The sequence shown here is derived from an EMBL/GenBank/DDBJ whole genome shotgun (WGS) entry which is preliminary data.</text>
</comment>
<protein>
    <submittedName>
        <fullName evidence="2">DUF5597 domain-containing protein</fullName>
    </submittedName>
</protein>
<dbReference type="RefSeq" id="WP_240575625.1">
    <property type="nucleotide sequence ID" value="NZ_JAKVQD010000107.1"/>
</dbReference>
<organism evidence="2 3">
    <name type="scientific">Aestuariibaculum lutulentum</name>
    <dbReference type="NCBI Taxonomy" id="2920935"/>
    <lineage>
        <taxon>Bacteria</taxon>
        <taxon>Pseudomonadati</taxon>
        <taxon>Bacteroidota</taxon>
        <taxon>Flavobacteriia</taxon>
        <taxon>Flavobacteriales</taxon>
        <taxon>Flavobacteriaceae</taxon>
    </lineage>
</organism>
<evidence type="ECO:0000313" key="3">
    <source>
        <dbReference type="Proteomes" id="UP001156141"/>
    </source>
</evidence>
<dbReference type="Gene3D" id="2.60.220.20">
    <property type="entry name" value="putative beta-Galactosidase from caulobacter crescentus"/>
    <property type="match status" value="1"/>
</dbReference>
<feature type="non-terminal residue" evidence="2">
    <location>
        <position position="1"/>
    </location>
</feature>
<keyword evidence="3" id="KW-1185">Reference proteome</keyword>